<feature type="transmembrane region" description="Helical" evidence="1">
    <location>
        <begin position="40"/>
        <end position="61"/>
    </location>
</feature>
<organism evidence="2 3">
    <name type="scientific">Ornithinimicrobium pratense</name>
    <dbReference type="NCBI Taxonomy" id="2593973"/>
    <lineage>
        <taxon>Bacteria</taxon>
        <taxon>Bacillati</taxon>
        <taxon>Actinomycetota</taxon>
        <taxon>Actinomycetes</taxon>
        <taxon>Micrococcales</taxon>
        <taxon>Ornithinimicrobiaceae</taxon>
        <taxon>Ornithinimicrobium</taxon>
    </lineage>
</organism>
<accession>A0A5J6V7P7</accession>
<evidence type="ECO:0000313" key="2">
    <source>
        <dbReference type="EMBL" id="QFG69136.1"/>
    </source>
</evidence>
<keyword evidence="3" id="KW-1185">Reference proteome</keyword>
<keyword evidence="1" id="KW-0472">Membrane</keyword>
<reference evidence="2 3" key="1">
    <citation type="submission" date="2019-09" db="EMBL/GenBank/DDBJ databases">
        <title>Serinicoccus pratensis sp. nov., isolated from meadow soil.</title>
        <authorList>
            <person name="Zhang W."/>
        </authorList>
    </citation>
    <scope>NUCLEOTIDE SEQUENCE [LARGE SCALE GENOMIC DNA]</scope>
    <source>
        <strain evidence="2 3">W204</strain>
    </source>
</reference>
<sequence length="133" mass="13733">MTSSSSAYLDGPTIALLVGGLVVAGVCAISGINGRPPGRLTLGLTCLMQAAVTAYCVWYLARQLGGDSPAGPTWELWAYLITILLLPVLAIIWAREEPSRWSTIVLAVAAGVVAVMAARTAQIWAGIGLVPGA</sequence>
<feature type="transmembrane region" description="Helical" evidence="1">
    <location>
        <begin position="101"/>
        <end position="127"/>
    </location>
</feature>
<proteinExistence type="predicted"/>
<feature type="transmembrane region" description="Helical" evidence="1">
    <location>
        <begin position="12"/>
        <end position="33"/>
    </location>
</feature>
<gene>
    <name evidence="2" type="ORF">FY030_10845</name>
</gene>
<protein>
    <submittedName>
        <fullName evidence="2">Uncharacterized protein</fullName>
    </submittedName>
</protein>
<dbReference type="AlphaFoldDB" id="A0A5J6V7P7"/>
<feature type="transmembrane region" description="Helical" evidence="1">
    <location>
        <begin position="76"/>
        <end position="94"/>
    </location>
</feature>
<dbReference type="Proteomes" id="UP000326546">
    <property type="component" value="Chromosome"/>
</dbReference>
<keyword evidence="1" id="KW-1133">Transmembrane helix</keyword>
<dbReference type="RefSeq" id="WP_158061519.1">
    <property type="nucleotide sequence ID" value="NZ_CP044427.1"/>
</dbReference>
<name>A0A5J6V7P7_9MICO</name>
<dbReference type="EMBL" id="CP044427">
    <property type="protein sequence ID" value="QFG69136.1"/>
    <property type="molecule type" value="Genomic_DNA"/>
</dbReference>
<dbReference type="KEGG" id="serw:FY030_10845"/>
<evidence type="ECO:0000256" key="1">
    <source>
        <dbReference type="SAM" id="Phobius"/>
    </source>
</evidence>
<evidence type="ECO:0000313" key="3">
    <source>
        <dbReference type="Proteomes" id="UP000326546"/>
    </source>
</evidence>
<keyword evidence="1" id="KW-0812">Transmembrane</keyword>
<dbReference type="OrthoDB" id="5197832at2"/>